<dbReference type="RefSeq" id="WP_204708459.1">
    <property type="nucleotide sequence ID" value="NZ_JBHSZV010000062.1"/>
</dbReference>
<keyword evidence="1" id="KW-0378">Hydrolase</keyword>
<dbReference type="EMBL" id="JBHSZV010000062">
    <property type="protein sequence ID" value="MFC7063916.1"/>
    <property type="molecule type" value="Genomic_DNA"/>
</dbReference>
<name>A0ABW2ESG1_9BACI</name>
<proteinExistence type="predicted"/>
<sequence length="112" mass="13163">MAKKQYYVNIGTREISINHDGNNDDFIINADEQDLLVLREVFDEMYNSDTRAFFRAHVPYDPYHHDMSNDEFDEGMKSAFRMIYELGDDPTKEHIRGMGILEDLTDEKPLPE</sequence>
<keyword evidence="2" id="KW-1185">Reference proteome</keyword>
<comment type="caution">
    <text evidence="1">The sequence shown here is derived from an EMBL/GenBank/DDBJ whole genome shotgun (WGS) entry which is preliminary data.</text>
</comment>
<evidence type="ECO:0000313" key="1">
    <source>
        <dbReference type="EMBL" id="MFC7063916.1"/>
    </source>
</evidence>
<dbReference type="GO" id="GO:0016787">
    <property type="term" value="F:hydrolase activity"/>
    <property type="evidence" value="ECO:0007669"/>
    <property type="project" value="UniProtKB-KW"/>
</dbReference>
<gene>
    <name evidence="1" type="ORF">ACFQIC_19135</name>
</gene>
<accession>A0ABW2ESG1</accession>
<dbReference type="Proteomes" id="UP001596410">
    <property type="component" value="Unassembled WGS sequence"/>
</dbReference>
<organism evidence="1 2">
    <name type="scientific">Halobacillus seohaensis</name>
    <dbReference type="NCBI Taxonomy" id="447421"/>
    <lineage>
        <taxon>Bacteria</taxon>
        <taxon>Bacillati</taxon>
        <taxon>Bacillota</taxon>
        <taxon>Bacilli</taxon>
        <taxon>Bacillales</taxon>
        <taxon>Bacillaceae</taxon>
        <taxon>Halobacillus</taxon>
    </lineage>
</organism>
<reference evidence="2" key="1">
    <citation type="journal article" date="2019" name="Int. J. Syst. Evol. Microbiol.">
        <title>The Global Catalogue of Microorganisms (GCM) 10K type strain sequencing project: providing services to taxonomists for standard genome sequencing and annotation.</title>
        <authorList>
            <consortium name="The Broad Institute Genomics Platform"/>
            <consortium name="The Broad Institute Genome Sequencing Center for Infectious Disease"/>
            <person name="Wu L."/>
            <person name="Ma J."/>
        </authorList>
    </citation>
    <scope>NUCLEOTIDE SEQUENCE [LARGE SCALE GENOMIC DNA]</scope>
    <source>
        <strain evidence="2">CGMCC 4.1621</strain>
    </source>
</reference>
<protein>
    <submittedName>
        <fullName evidence="1">Hydrolase</fullName>
    </submittedName>
</protein>
<evidence type="ECO:0000313" key="2">
    <source>
        <dbReference type="Proteomes" id="UP001596410"/>
    </source>
</evidence>